<accession>A0AA35NRD0</accession>
<dbReference type="PANTHER" id="PTHR10971">
    <property type="entry name" value="MRNA EXPORT FACTOR AND BUB3"/>
    <property type="match status" value="1"/>
</dbReference>
<evidence type="ECO:0000256" key="2">
    <source>
        <dbReference type="ARBA" id="ARBA00022737"/>
    </source>
</evidence>
<feature type="repeat" description="WD" evidence="3">
    <location>
        <begin position="256"/>
        <end position="290"/>
    </location>
</feature>
<dbReference type="SMART" id="SM00320">
    <property type="entry name" value="WD40"/>
    <property type="match status" value="3"/>
</dbReference>
<dbReference type="SUPFAM" id="SSF50978">
    <property type="entry name" value="WD40 repeat-like"/>
    <property type="match status" value="1"/>
</dbReference>
<sequence>MQVVEIEQAPRDYISDIKLVSSRSLLLITSWDGSLSIYKVDEQAKKVDLSQRLQYKHPLLCCDFIDDPDLQIYVGAVQGEILRVDLTATPNFQALANNEANLGICRMCKYGCDKLLAASWDGLIQVIDPFNYPQEVGPAMKNLNPTGAEVKNKIFAMDTNSSRLILGMNNSQVRWFHLPLREDDNGTLAESGLKYQIRDIAFLPQDQDGYACSSIDGRVAVEFFNDGGGNEDNLSKRFAFRCHRLNLKDTNLAYPVNSIEFSPLSRFLYTAGSDGIVSCWNLQTRKKVKNFPKFNENSVVKMACGDNILCLATSDDTFKTNAAIDHAIELEASSAYIIFDYEN</sequence>
<keyword evidence="2" id="KW-0677">Repeat</keyword>
<dbReference type="InterPro" id="IPR036322">
    <property type="entry name" value="WD40_repeat_dom_sf"/>
</dbReference>
<evidence type="ECO:0000256" key="1">
    <source>
        <dbReference type="ARBA" id="ARBA00022574"/>
    </source>
</evidence>
<evidence type="ECO:0000256" key="3">
    <source>
        <dbReference type="PROSITE-ProRule" id="PRU00221"/>
    </source>
</evidence>
<reference evidence="4" key="1">
    <citation type="submission" date="2022-10" db="EMBL/GenBank/DDBJ databases">
        <authorList>
            <person name="Byrne P K."/>
        </authorList>
    </citation>
    <scope>NUCLEOTIDE SEQUENCE</scope>
    <source>
        <strain evidence="4">CBS7001</strain>
    </source>
</reference>
<dbReference type="AlphaFoldDB" id="A0AA35NRD0"/>
<dbReference type="Gene3D" id="2.130.10.10">
    <property type="entry name" value="YVTN repeat-like/Quinoprotein amine dehydrogenase"/>
    <property type="match status" value="1"/>
</dbReference>
<dbReference type="PROSITE" id="PS50082">
    <property type="entry name" value="WD_REPEATS_2"/>
    <property type="match status" value="1"/>
</dbReference>
<dbReference type="Pfam" id="PF00400">
    <property type="entry name" value="WD40"/>
    <property type="match status" value="1"/>
</dbReference>
<dbReference type="InterPro" id="IPR015943">
    <property type="entry name" value="WD40/YVTN_repeat-like_dom_sf"/>
</dbReference>
<keyword evidence="1 3" id="KW-0853">WD repeat</keyword>
<evidence type="ECO:0000313" key="4">
    <source>
        <dbReference type="EMBL" id="CAI4063914.1"/>
    </source>
</evidence>
<dbReference type="Proteomes" id="UP001162090">
    <property type="component" value="Chromosome 8"/>
</dbReference>
<organism evidence="4 5">
    <name type="scientific">Saccharomyces uvarum</name>
    <name type="common">Yeast</name>
    <name type="synonym">Saccharomyces bayanus var. uvarum</name>
    <dbReference type="NCBI Taxonomy" id="230603"/>
    <lineage>
        <taxon>Eukaryota</taxon>
        <taxon>Fungi</taxon>
        <taxon>Dikarya</taxon>
        <taxon>Ascomycota</taxon>
        <taxon>Saccharomycotina</taxon>
        <taxon>Saccharomycetes</taxon>
        <taxon>Saccharomycetales</taxon>
        <taxon>Saccharomycetaceae</taxon>
        <taxon>Saccharomyces</taxon>
    </lineage>
</organism>
<dbReference type="InterPro" id="IPR001680">
    <property type="entry name" value="WD40_rpt"/>
</dbReference>
<protein>
    <recommendedName>
        <fullName evidence="6">Bub3p</fullName>
    </recommendedName>
</protein>
<gene>
    <name evidence="4" type="primary">SUVC08G0700</name>
    <name evidence="4" type="ORF">SUVC_08G0700</name>
</gene>
<dbReference type="EMBL" id="OX365919">
    <property type="protein sequence ID" value="CAI4063914.1"/>
    <property type="molecule type" value="Genomic_DNA"/>
</dbReference>
<evidence type="ECO:0008006" key="6">
    <source>
        <dbReference type="Google" id="ProtNLM"/>
    </source>
</evidence>
<evidence type="ECO:0000313" key="5">
    <source>
        <dbReference type="Proteomes" id="UP001162090"/>
    </source>
</evidence>
<proteinExistence type="predicted"/>
<name>A0AA35NRD0_SACUV</name>